<evidence type="ECO:0000256" key="3">
    <source>
        <dbReference type="ARBA" id="ARBA00022827"/>
    </source>
</evidence>
<dbReference type="Pfam" id="PF01266">
    <property type="entry name" value="DAO"/>
    <property type="match status" value="1"/>
</dbReference>
<dbReference type="FunCoup" id="A0A090M121">
    <property type="interactions" value="909"/>
</dbReference>
<gene>
    <name evidence="11" type="ORF">OT_ostta05g01550</name>
</gene>
<evidence type="ECO:0000256" key="8">
    <source>
        <dbReference type="ARBA" id="ARBA00041137"/>
    </source>
</evidence>
<dbReference type="PANTHER" id="PTHR43104">
    <property type="entry name" value="L-2-HYDROXYGLUTARATE DEHYDROGENASE, MITOCHONDRIAL"/>
    <property type="match status" value="1"/>
</dbReference>
<proteinExistence type="inferred from homology"/>
<dbReference type="PANTHER" id="PTHR43104:SF4">
    <property type="entry name" value="L-2-HYDROXYGLUTARATE DEHYDROGENASE, MITOCHONDRIAL"/>
    <property type="match status" value="1"/>
</dbReference>
<reference evidence="11 12" key="2">
    <citation type="journal article" date="2014" name="BMC Genomics">
        <title>An improved genome of the model marine alga Ostreococcus tauri unfolds by assessing Illumina de novo assemblies.</title>
        <authorList>
            <person name="Blanc-Mathieu R."/>
            <person name="Verhelst B."/>
            <person name="Derelle E."/>
            <person name="Rombauts S."/>
            <person name="Bouget F.Y."/>
            <person name="Carre I."/>
            <person name="Chateau A."/>
            <person name="Eyre-Walker A."/>
            <person name="Grimsley N."/>
            <person name="Moreau H."/>
            <person name="Piegu B."/>
            <person name="Rivals E."/>
            <person name="Schackwitz W."/>
            <person name="Van de Peer Y."/>
            <person name="Piganeau G."/>
        </authorList>
    </citation>
    <scope>NUCLEOTIDE SEQUENCE [LARGE SCALE GENOMIC DNA]</scope>
    <source>
        <strain evidence="12">OTTH 0595 / CCAP 157/2 / RCC745</strain>
    </source>
</reference>
<dbReference type="SUPFAM" id="SSF51905">
    <property type="entry name" value="FAD/NAD(P)-binding domain"/>
    <property type="match status" value="1"/>
</dbReference>
<reference evidence="12" key="1">
    <citation type="journal article" date="2006" name="Proc. Natl. Acad. Sci. U.S.A.">
        <title>Genome analysis of the smallest free-living eukaryote Ostreococcus tauri unveils many unique features.</title>
        <authorList>
            <person name="Derelle E."/>
            <person name="Ferraz C."/>
            <person name="Rombauts S."/>
            <person name="Rouze P."/>
            <person name="Worden A.Z."/>
            <person name="Robbens S."/>
            <person name="Partensky F."/>
            <person name="Degroeve S."/>
            <person name="Echeynie S."/>
            <person name="Cooke R."/>
            <person name="Saeys Y."/>
            <person name="Wuyts J."/>
            <person name="Jabbari K."/>
            <person name="Bowler C."/>
            <person name="Panaud O."/>
            <person name="Piegu B."/>
            <person name="Ball S.G."/>
            <person name="Ral J.-P."/>
            <person name="Bouget F.-Y."/>
            <person name="Piganeau G."/>
            <person name="De Baets B."/>
            <person name="Picard A."/>
            <person name="Delseny M."/>
            <person name="Demaille J."/>
            <person name="Van de Peer Y."/>
            <person name="Moreau H."/>
        </authorList>
    </citation>
    <scope>NUCLEOTIDE SEQUENCE [LARGE SCALE GENOMIC DNA]</scope>
    <source>
        <strain evidence="12">OTTH 0595 / CCAP 157/2 / RCC745</strain>
    </source>
</reference>
<name>A0A090M121_OSTTA</name>
<protein>
    <recommendedName>
        <fullName evidence="8">L-2-hydroxyglutarate dehydrogenase, mitochondrial</fullName>
        <ecNumber evidence="7">1.1.99.2</ecNumber>
    </recommendedName>
</protein>
<dbReference type="KEGG" id="ota:OT_ostta05g01550"/>
<dbReference type="EMBL" id="CAID01000005">
    <property type="protein sequence ID" value="CEF97920.1"/>
    <property type="molecule type" value="Genomic_DNA"/>
</dbReference>
<accession>A0A090M121</accession>
<dbReference type="EC" id="1.1.99.2" evidence="7"/>
<dbReference type="GeneID" id="9834497"/>
<evidence type="ECO:0000256" key="4">
    <source>
        <dbReference type="ARBA" id="ARBA00023002"/>
    </source>
</evidence>
<comment type="cofactor">
    <cofactor evidence="1">
        <name>FAD</name>
        <dbReference type="ChEBI" id="CHEBI:57692"/>
    </cofactor>
</comment>
<comment type="caution">
    <text evidence="11">The sequence shown here is derived from an EMBL/GenBank/DDBJ whole genome shotgun (WGS) entry which is preliminary data.</text>
</comment>
<comment type="catalytic activity">
    <reaction evidence="5">
        <text>(S)-2-hydroxyglutarate + A = 2-oxoglutarate + AH2</text>
        <dbReference type="Rhea" id="RHEA:21252"/>
        <dbReference type="ChEBI" id="CHEBI:13193"/>
        <dbReference type="ChEBI" id="CHEBI:16782"/>
        <dbReference type="ChEBI" id="CHEBI:16810"/>
        <dbReference type="ChEBI" id="CHEBI:17499"/>
        <dbReference type="EC" id="1.1.99.2"/>
    </reaction>
</comment>
<evidence type="ECO:0000256" key="6">
    <source>
        <dbReference type="ARBA" id="ARBA00037941"/>
    </source>
</evidence>
<evidence type="ECO:0000313" key="11">
    <source>
        <dbReference type="EMBL" id="CEF97920.1"/>
    </source>
</evidence>
<sequence length="420" mass="46566">MRTSAAAPRDARTCTRTFVHRASNARRPRARAPSASTTRGGFQADERVDVVVVGAGVIGLACARELSRRGMRVFVADRAPAVGLGTSARNSEVLHAGMHYAPGSLKADFCVRGRRMIVDYCEKKDVRWDNIGKIIVASEESQMDDLEAMIERAMRNDVDDLELLSAESLREYEKNVRGFAGVWSPSTSVVDTRELMESFRRDCVRDGRTSISLGDEVVEITPAGRAMYRVKTKSKVIAAPRIVNAAGLHAHRVCERMAEVYDQVATPPPPLYFARGLYCTLKKGSGAPFQRLVYPLPRHGGLGVHFTKDVFGNCKFGPDIEWIDEIDYTIKPERVSAFYDAIREYWPELPDGFIRTAYTGIRPKLINETGDEDEPGATTDFVIQTEVDHRASGVVHLFGFESPGLTSAMCVAERVCELLE</sequence>
<keyword evidence="4" id="KW-0560">Oxidoreductase</keyword>
<dbReference type="AlphaFoldDB" id="A0A090M121"/>
<evidence type="ECO:0000313" key="12">
    <source>
        <dbReference type="Proteomes" id="UP000009170"/>
    </source>
</evidence>
<evidence type="ECO:0000256" key="5">
    <source>
        <dbReference type="ARBA" id="ARBA00036066"/>
    </source>
</evidence>
<evidence type="ECO:0000259" key="10">
    <source>
        <dbReference type="Pfam" id="PF01266"/>
    </source>
</evidence>
<dbReference type="STRING" id="70448.A0A090M121"/>
<dbReference type="InParanoid" id="A0A090M121"/>
<dbReference type="OrthoDB" id="498204at2759"/>
<feature type="region of interest" description="Disordered" evidence="9">
    <location>
        <begin position="1"/>
        <end position="40"/>
    </location>
</feature>
<dbReference type="InterPro" id="IPR036188">
    <property type="entry name" value="FAD/NAD-bd_sf"/>
</dbReference>
<comment type="similarity">
    <text evidence="6">Belongs to the L2HGDH family.</text>
</comment>
<dbReference type="InterPro" id="IPR006076">
    <property type="entry name" value="FAD-dep_OxRdtase"/>
</dbReference>
<dbReference type="Proteomes" id="UP000009170">
    <property type="component" value="Unassembled WGS sequence"/>
</dbReference>
<dbReference type="GO" id="GO:0047545">
    <property type="term" value="F:(S)-2-hydroxyglutarate dehydrogenase activity"/>
    <property type="evidence" value="ECO:0007669"/>
    <property type="project" value="UniProtKB-EC"/>
</dbReference>
<evidence type="ECO:0000256" key="2">
    <source>
        <dbReference type="ARBA" id="ARBA00022630"/>
    </source>
</evidence>
<dbReference type="Gene3D" id="3.30.9.10">
    <property type="entry name" value="D-Amino Acid Oxidase, subunit A, domain 2"/>
    <property type="match status" value="1"/>
</dbReference>
<feature type="domain" description="FAD dependent oxidoreductase" evidence="10">
    <location>
        <begin position="49"/>
        <end position="418"/>
    </location>
</feature>
<dbReference type="RefSeq" id="XP_022838969.1">
    <property type="nucleotide sequence ID" value="XM_022984216.1"/>
</dbReference>
<evidence type="ECO:0000256" key="9">
    <source>
        <dbReference type="SAM" id="MobiDB-lite"/>
    </source>
</evidence>
<dbReference type="Gene3D" id="3.50.50.60">
    <property type="entry name" value="FAD/NAD(P)-binding domain"/>
    <property type="match status" value="1"/>
</dbReference>
<evidence type="ECO:0000256" key="7">
    <source>
        <dbReference type="ARBA" id="ARBA00038878"/>
    </source>
</evidence>
<keyword evidence="12" id="KW-1185">Reference proteome</keyword>
<keyword evidence="2" id="KW-0285">Flavoprotein</keyword>
<evidence type="ECO:0000256" key="1">
    <source>
        <dbReference type="ARBA" id="ARBA00001974"/>
    </source>
</evidence>
<organism evidence="11 12">
    <name type="scientific">Ostreococcus tauri</name>
    <name type="common">Marine green alga</name>
    <dbReference type="NCBI Taxonomy" id="70448"/>
    <lineage>
        <taxon>Eukaryota</taxon>
        <taxon>Viridiplantae</taxon>
        <taxon>Chlorophyta</taxon>
        <taxon>Mamiellophyceae</taxon>
        <taxon>Mamiellales</taxon>
        <taxon>Bathycoccaceae</taxon>
        <taxon>Ostreococcus</taxon>
    </lineage>
</organism>
<keyword evidence="3" id="KW-0274">FAD</keyword>